<reference evidence="5 6" key="1">
    <citation type="submission" date="2023-01" db="EMBL/GenBank/DDBJ databases">
        <title>Psychrosphaera sp. nov., isolated from marine algae.</title>
        <authorList>
            <person name="Bayburt H."/>
            <person name="Choi B.J."/>
            <person name="Kim J.M."/>
            <person name="Choi D.G."/>
            <person name="Jeon C.O."/>
        </authorList>
    </citation>
    <scope>NUCLEOTIDE SEQUENCE [LARGE SCALE GENOMIC DNA]</scope>
    <source>
        <strain evidence="5 6">G1-22</strain>
    </source>
</reference>
<evidence type="ECO:0000259" key="4">
    <source>
        <dbReference type="Pfam" id="PF00593"/>
    </source>
</evidence>
<dbReference type="Gene3D" id="2.40.170.20">
    <property type="entry name" value="TonB-dependent receptor, beta-barrel domain"/>
    <property type="match status" value="1"/>
</dbReference>
<evidence type="ECO:0000256" key="3">
    <source>
        <dbReference type="ARBA" id="ARBA00023237"/>
    </source>
</evidence>
<evidence type="ECO:0000256" key="1">
    <source>
        <dbReference type="ARBA" id="ARBA00004442"/>
    </source>
</evidence>
<evidence type="ECO:0000313" key="6">
    <source>
        <dbReference type="Proteomes" id="UP001528411"/>
    </source>
</evidence>
<proteinExistence type="predicted"/>
<dbReference type="PANTHER" id="PTHR40980">
    <property type="entry name" value="PLUG DOMAIN-CONTAINING PROTEIN"/>
    <property type="match status" value="1"/>
</dbReference>
<comment type="caution">
    <text evidence="5">The sequence shown here is derived from an EMBL/GenBank/DDBJ whole genome shotgun (WGS) entry which is preliminary data.</text>
</comment>
<dbReference type="InterPro" id="IPR036942">
    <property type="entry name" value="Beta-barrel_TonB_sf"/>
</dbReference>
<organism evidence="5 6">
    <name type="scientific">Psychrosphaera algicola</name>
    <dbReference type="NCBI Taxonomy" id="3023714"/>
    <lineage>
        <taxon>Bacteria</taxon>
        <taxon>Pseudomonadati</taxon>
        <taxon>Pseudomonadota</taxon>
        <taxon>Gammaproteobacteria</taxon>
        <taxon>Alteromonadales</taxon>
        <taxon>Pseudoalteromonadaceae</taxon>
        <taxon>Psychrosphaera</taxon>
    </lineage>
</organism>
<dbReference type="PANTHER" id="PTHR40980:SF3">
    <property type="entry name" value="TONB-DEPENDENT RECEPTOR-LIKE BETA-BARREL DOMAIN-CONTAINING PROTEIN"/>
    <property type="match status" value="1"/>
</dbReference>
<sequence length="355" mass="39931">MGVILEPMYSDRCGDFRPAASRIYEDDCSSRSLTNQFLPQEISYTSEGNTAAYIRLDFENDDWEYRVAGNIGLRAVRIENTTRGTTSFPEQLTQYPAPEGWDPLNYNPEDYNLFATSSRFLEQTINYMSEDFRNFANGALVPNEASQSYTKYLPSFNIKVELTDDLLARFAVSKAIALPDIGNLRNNTTIGVLGHNLEADRLPAYWNAENPHPDAPSDSTTGLPVDASGNDLEQNLMIDPESARINGWTASSGNPFLKPMESVQWDASFEWYYDDVGSLTTSFFYKDLTNFFINGGTVREFTNPETGVTQQVDVSGPTNGGKGSMKGVEINYQQFFDMLLRCVERLRNASKLYVY</sequence>
<keyword evidence="6" id="KW-1185">Reference proteome</keyword>
<accession>A0ABT5FIM7</accession>
<evidence type="ECO:0000313" key="5">
    <source>
        <dbReference type="EMBL" id="MDC2891048.1"/>
    </source>
</evidence>
<dbReference type="Proteomes" id="UP001528411">
    <property type="component" value="Unassembled WGS sequence"/>
</dbReference>
<dbReference type="EMBL" id="JAQOMS010000002">
    <property type="protein sequence ID" value="MDC2891048.1"/>
    <property type="molecule type" value="Genomic_DNA"/>
</dbReference>
<keyword evidence="3" id="KW-0998">Cell outer membrane</keyword>
<feature type="domain" description="TonB-dependent receptor-like beta-barrel" evidence="4">
    <location>
        <begin position="29"/>
        <end position="337"/>
    </location>
</feature>
<name>A0ABT5FIM7_9GAMM</name>
<dbReference type="SUPFAM" id="SSF56935">
    <property type="entry name" value="Porins"/>
    <property type="match status" value="1"/>
</dbReference>
<dbReference type="Pfam" id="PF00593">
    <property type="entry name" value="TonB_dep_Rec_b-barrel"/>
    <property type="match status" value="1"/>
</dbReference>
<comment type="subcellular location">
    <subcellularLocation>
        <location evidence="1">Cell outer membrane</location>
    </subcellularLocation>
</comment>
<keyword evidence="2" id="KW-0472">Membrane</keyword>
<keyword evidence="5" id="KW-0675">Receptor</keyword>
<protein>
    <submittedName>
        <fullName evidence="5">TonB-dependent receptor</fullName>
    </submittedName>
</protein>
<gene>
    <name evidence="5" type="ORF">PN838_22825</name>
</gene>
<dbReference type="InterPro" id="IPR000531">
    <property type="entry name" value="Beta-barrel_TonB"/>
</dbReference>
<evidence type="ECO:0000256" key="2">
    <source>
        <dbReference type="ARBA" id="ARBA00023136"/>
    </source>
</evidence>
<dbReference type="RefSeq" id="WP_272182092.1">
    <property type="nucleotide sequence ID" value="NZ_JAQOMS010000002.1"/>
</dbReference>